<name>A0A7V6PEU1_9HYPH</name>
<dbReference type="Proteomes" id="UP000551563">
    <property type="component" value="Unassembled WGS sequence"/>
</dbReference>
<dbReference type="Pfam" id="PF09684">
    <property type="entry name" value="Tail_P2_I"/>
    <property type="match status" value="1"/>
</dbReference>
<reference evidence="1 2" key="1">
    <citation type="journal article" date="2020" name="Biotechnol. Biofuels">
        <title>New insights from the biogas microbiome by comprehensive genome-resolved metagenomics of nearly 1600 species originating from multiple anaerobic digesters.</title>
        <authorList>
            <person name="Campanaro S."/>
            <person name="Treu L."/>
            <person name="Rodriguez-R L.M."/>
            <person name="Kovalovszki A."/>
            <person name="Ziels R.M."/>
            <person name="Maus I."/>
            <person name="Zhu X."/>
            <person name="Kougias P.G."/>
            <person name="Basile A."/>
            <person name="Luo G."/>
            <person name="Schluter A."/>
            <person name="Konstantinidis K.T."/>
            <person name="Angelidaki I."/>
        </authorList>
    </citation>
    <scope>NUCLEOTIDE SEQUENCE [LARGE SCALE GENOMIC DNA]</scope>
    <source>
        <strain evidence="1">AS04akNAM_66</strain>
    </source>
</reference>
<gene>
    <name evidence="1" type="ORF">GXX48_18295</name>
</gene>
<evidence type="ECO:0000313" key="2">
    <source>
        <dbReference type="Proteomes" id="UP000551563"/>
    </source>
</evidence>
<protein>
    <submittedName>
        <fullName evidence="1">Phage tail protein</fullName>
    </submittedName>
</protein>
<evidence type="ECO:0000313" key="1">
    <source>
        <dbReference type="EMBL" id="HHV69565.1"/>
    </source>
</evidence>
<comment type="caution">
    <text evidence="1">The sequence shown here is derived from an EMBL/GenBank/DDBJ whole genome shotgun (WGS) entry which is preliminary data.</text>
</comment>
<proteinExistence type="predicted"/>
<sequence>MERQHLLGDDAAPTPLERVLSESLDKLPSLMPGVESLRGFKFNPPDQIVPYLVAEYGLNEIADYLPDLRAVLSEGVSWQRLIGTPAAVHKALRWINHDGDIEEFPAKKRKWWWFQVHLPFEVRNTDFVRPMTQLVKASKPLRSEFARVTAGWDVRAFQLNKHRLNGDAFLNNWSGVRRSPDEPVLSLRVNQNVYTTFWPAPFVRVRTHTVITSFVSATYQLPLRQRISIFVASAGVLARYSDPAIQTFQNAPFVHDRFGKPASRAHIGFS</sequence>
<accession>A0A7V6PEU1</accession>
<dbReference type="EMBL" id="DUMN01000516">
    <property type="protein sequence ID" value="HHV69565.1"/>
    <property type="molecule type" value="Genomic_DNA"/>
</dbReference>
<organism evidence="1 2">
    <name type="scientific">Brucella intermedia</name>
    <dbReference type="NCBI Taxonomy" id="94625"/>
    <lineage>
        <taxon>Bacteria</taxon>
        <taxon>Pseudomonadati</taxon>
        <taxon>Pseudomonadota</taxon>
        <taxon>Alphaproteobacteria</taxon>
        <taxon>Hyphomicrobiales</taxon>
        <taxon>Brucellaceae</taxon>
        <taxon>Brucella/Ochrobactrum group</taxon>
        <taxon>Brucella</taxon>
    </lineage>
</organism>
<dbReference type="InterPro" id="IPR006521">
    <property type="entry name" value="Tail_protein_I"/>
</dbReference>
<dbReference type="AlphaFoldDB" id="A0A7V6PEU1"/>